<reference evidence="1" key="2">
    <citation type="submission" date="2023-01" db="EMBL/GenBank/DDBJ databases">
        <authorList>
            <person name="Uljanovas D."/>
        </authorList>
    </citation>
    <scope>NUCLEOTIDE SEQUENCE</scope>
    <source>
        <strain evidence="1">H19</strain>
    </source>
</reference>
<dbReference type="EMBL" id="JAQJJM010000004">
    <property type="protein sequence ID" value="MDN5131538.1"/>
    <property type="molecule type" value="Genomic_DNA"/>
</dbReference>
<organism evidence="1 2">
    <name type="scientific">Aliarcobacter butzleri</name>
    <dbReference type="NCBI Taxonomy" id="28197"/>
    <lineage>
        <taxon>Bacteria</taxon>
        <taxon>Pseudomonadati</taxon>
        <taxon>Campylobacterota</taxon>
        <taxon>Epsilonproteobacteria</taxon>
        <taxon>Campylobacterales</taxon>
        <taxon>Arcobacteraceae</taxon>
        <taxon>Aliarcobacter</taxon>
    </lineage>
</organism>
<sequence length="91" mass="10002">MNIKKISKAIVLASMTSILLTGCSGPDDKVVKNIAYQYNIKSAQESDIKIVKSYEDKGKTVFILEIKGSICEMPMIEINKNWSATGISCRG</sequence>
<dbReference type="Proteomes" id="UP001171508">
    <property type="component" value="Unassembled WGS sequence"/>
</dbReference>
<protein>
    <recommendedName>
        <fullName evidence="3">Lipoprotein</fullName>
    </recommendedName>
</protein>
<evidence type="ECO:0000313" key="2">
    <source>
        <dbReference type="Proteomes" id="UP001171508"/>
    </source>
</evidence>
<dbReference type="RefSeq" id="WP_123377480.1">
    <property type="nucleotide sequence ID" value="NZ_JABWGL010000004.1"/>
</dbReference>
<evidence type="ECO:0000313" key="1">
    <source>
        <dbReference type="EMBL" id="MDN5131538.1"/>
    </source>
</evidence>
<dbReference type="AlphaFoldDB" id="A0AAP4UXQ6"/>
<name>A0AAP4UXQ6_9BACT</name>
<dbReference type="PROSITE" id="PS51257">
    <property type="entry name" value="PROKAR_LIPOPROTEIN"/>
    <property type="match status" value="1"/>
</dbReference>
<proteinExistence type="predicted"/>
<gene>
    <name evidence="1" type="ORF">PJV92_02245</name>
</gene>
<reference evidence="1" key="1">
    <citation type="journal article" date="2023" name="Microorganisms">
        <title>Genomic Characterization of Arcobacter butzleri Strains Isolated from Various Sources in Lithuania.</title>
        <authorList>
            <person name="Uljanovas D."/>
            <person name="Golz G."/>
            <person name="Fleischmann S."/>
            <person name="Kudirkiene E."/>
            <person name="Kasetiene N."/>
            <person name="Grineviciene A."/>
            <person name="Tamuleviciene E."/>
            <person name="Aksomaitiene J."/>
            <person name="Alter T."/>
            <person name="Malakauskas M."/>
        </authorList>
    </citation>
    <scope>NUCLEOTIDE SEQUENCE</scope>
    <source>
        <strain evidence="1">H19</strain>
    </source>
</reference>
<comment type="caution">
    <text evidence="1">The sequence shown here is derived from an EMBL/GenBank/DDBJ whole genome shotgun (WGS) entry which is preliminary data.</text>
</comment>
<evidence type="ECO:0008006" key="3">
    <source>
        <dbReference type="Google" id="ProtNLM"/>
    </source>
</evidence>
<accession>A0AAP4UXQ6</accession>